<dbReference type="InterPro" id="IPR039431">
    <property type="entry name" value="Vta1/CALS_N"/>
</dbReference>
<proteinExistence type="inferred from homology"/>
<evidence type="ECO:0008006" key="14">
    <source>
        <dbReference type="Google" id="ProtNLM"/>
    </source>
</evidence>
<evidence type="ECO:0000313" key="13">
    <source>
        <dbReference type="Proteomes" id="UP000019377"/>
    </source>
</evidence>
<feature type="region of interest" description="Disordered" evidence="9">
    <location>
        <begin position="157"/>
        <end position="185"/>
    </location>
</feature>
<keyword evidence="6" id="KW-0967">Endosome</keyword>
<dbReference type="Pfam" id="PF04652">
    <property type="entry name" value="Vta1"/>
    <property type="match status" value="1"/>
</dbReference>
<dbReference type="EMBL" id="KI545862">
    <property type="protein sequence ID" value="EST07608.1"/>
    <property type="molecule type" value="Genomic_DNA"/>
</dbReference>
<feature type="domain" description="Vta1/callose synthase N-terminal" evidence="10">
    <location>
        <begin position="15"/>
        <end position="156"/>
    </location>
</feature>
<evidence type="ECO:0000256" key="3">
    <source>
        <dbReference type="ARBA" id="ARBA00007895"/>
    </source>
</evidence>
<reference evidence="13" key="1">
    <citation type="journal article" date="2013" name="Genome Announc.">
        <title>Draft genome sequence of Pseudozyma brasiliensis sp. nov. strain GHG001, a high producer of endo-1,4-xylanase isolated from an insect pest of sugarcane.</title>
        <authorList>
            <person name="Oliveira J.V.D.C."/>
            <person name="dos Santos R.A.C."/>
            <person name="Borges T.A."/>
            <person name="Riano-Pachon D.M."/>
            <person name="Goldman G.H."/>
        </authorList>
    </citation>
    <scope>NUCLEOTIDE SEQUENCE [LARGE SCALE GENOMIC DNA]</scope>
    <source>
        <strain evidence="13">GHG001</strain>
    </source>
</reference>
<dbReference type="GO" id="GO:0010008">
    <property type="term" value="C:endosome membrane"/>
    <property type="evidence" value="ECO:0007669"/>
    <property type="project" value="UniProtKB-SubCell"/>
</dbReference>
<evidence type="ECO:0000313" key="12">
    <source>
        <dbReference type="EMBL" id="EST07608.1"/>
    </source>
</evidence>
<gene>
    <name evidence="12" type="ORF">PSEUBRA_SCAF2g02722</name>
</gene>
<dbReference type="InterPro" id="IPR023175">
    <property type="entry name" value="Vta1/CALS_N_sf"/>
</dbReference>
<comment type="subcellular location">
    <subcellularLocation>
        <location evidence="2">Cytoplasm</location>
    </subcellularLocation>
    <subcellularLocation>
        <location evidence="1">Endosome membrane</location>
        <topology evidence="1">Peripheral membrane protein</topology>
    </subcellularLocation>
</comment>
<keyword evidence="4" id="KW-0813">Transport</keyword>
<keyword evidence="13" id="KW-1185">Reference proteome</keyword>
<name>V5EWA6_KALBG</name>
<dbReference type="InterPro" id="IPR044538">
    <property type="entry name" value="Vta1-like"/>
</dbReference>
<evidence type="ECO:0000259" key="10">
    <source>
        <dbReference type="Pfam" id="PF04652"/>
    </source>
</evidence>
<evidence type="ECO:0000256" key="5">
    <source>
        <dbReference type="ARBA" id="ARBA00022490"/>
    </source>
</evidence>
<accession>V5EWA6</accession>
<dbReference type="OMA" id="KTAYESH"/>
<keyword evidence="7" id="KW-0653">Protein transport</keyword>
<organism evidence="12 13">
    <name type="scientific">Kalmanozyma brasiliensis (strain GHG001)</name>
    <name type="common">Yeast</name>
    <name type="synonym">Pseudozyma brasiliensis</name>
    <dbReference type="NCBI Taxonomy" id="1365824"/>
    <lineage>
        <taxon>Eukaryota</taxon>
        <taxon>Fungi</taxon>
        <taxon>Dikarya</taxon>
        <taxon>Basidiomycota</taxon>
        <taxon>Ustilaginomycotina</taxon>
        <taxon>Ustilaginomycetes</taxon>
        <taxon>Ustilaginales</taxon>
        <taxon>Ustilaginaceae</taxon>
        <taxon>Kalmanozyma</taxon>
    </lineage>
</organism>
<dbReference type="eggNOG" id="KOG0917">
    <property type="taxonomic scope" value="Eukaryota"/>
</dbReference>
<protein>
    <recommendedName>
        <fullName evidence="14">Vacuolar protein sorting-associated protein VTA1</fullName>
    </recommendedName>
</protein>
<evidence type="ECO:0000256" key="9">
    <source>
        <dbReference type="SAM" id="MobiDB-lite"/>
    </source>
</evidence>
<dbReference type="PANTHER" id="PTHR46009:SF1">
    <property type="entry name" value="VACUOLAR PROTEIN SORTING-ASSOCIATED PROTEIN VTA1 HOMOLOG"/>
    <property type="match status" value="1"/>
</dbReference>
<keyword evidence="8" id="KW-0472">Membrane</keyword>
<dbReference type="Proteomes" id="UP000019377">
    <property type="component" value="Unassembled WGS sequence"/>
</dbReference>
<evidence type="ECO:0000256" key="4">
    <source>
        <dbReference type="ARBA" id="ARBA00022448"/>
    </source>
</evidence>
<dbReference type="HOGENOM" id="CLU_030378_1_0_1"/>
<keyword evidence="5" id="KW-0963">Cytoplasm</keyword>
<comment type="similarity">
    <text evidence="3">Belongs to the VTA1 family.</text>
</comment>
<evidence type="ECO:0000256" key="1">
    <source>
        <dbReference type="ARBA" id="ARBA00004481"/>
    </source>
</evidence>
<evidence type="ECO:0000256" key="7">
    <source>
        <dbReference type="ARBA" id="ARBA00022927"/>
    </source>
</evidence>
<evidence type="ECO:0000256" key="6">
    <source>
        <dbReference type="ARBA" id="ARBA00022753"/>
    </source>
</evidence>
<dbReference type="AlphaFoldDB" id="V5EWA6"/>
<evidence type="ECO:0000256" key="8">
    <source>
        <dbReference type="ARBA" id="ARBA00023136"/>
    </source>
</evidence>
<feature type="domain" description="Vta1 C-terminal" evidence="11">
    <location>
        <begin position="221"/>
        <end position="257"/>
    </location>
</feature>
<dbReference type="PANTHER" id="PTHR46009">
    <property type="entry name" value="VACUOLAR PROTEIN SORTING-ASSOCIATED PROTEIN VTA1 HOMOLOG"/>
    <property type="match status" value="1"/>
</dbReference>
<evidence type="ECO:0000259" key="11">
    <source>
        <dbReference type="Pfam" id="PF18097"/>
    </source>
</evidence>
<sequence length="262" mass="28427">MDEPLPNPPPELKTVLPFVQRANELRTADAVIAYWCCYYAAQLGISSPTTDTAAKMYLLTLMDTLESLKAKLADNDAVTNDAASAAYVENFALKVFVGADNEDRAGKATRQTPRKFLAASHFLELLKIFGTLEPETAEKIKYAKWKAADIAKAFKEGRKPTAGPAGGDAKEEEAKLETAMGPATDSKEEAEYLAREMAKLTTAAPQEVAPPTVFPESLDAKLSSRVQKLAKGAASAVDFEDLETARIQLRQALDILEGRTTK</sequence>
<dbReference type="GO" id="GO:0005771">
    <property type="term" value="C:multivesicular body"/>
    <property type="evidence" value="ECO:0007669"/>
    <property type="project" value="TreeGrafter"/>
</dbReference>
<evidence type="ECO:0000256" key="2">
    <source>
        <dbReference type="ARBA" id="ARBA00004496"/>
    </source>
</evidence>
<dbReference type="Pfam" id="PF18097">
    <property type="entry name" value="Vta1_C"/>
    <property type="match status" value="1"/>
</dbReference>
<dbReference type="STRING" id="1365824.V5EWA6"/>
<dbReference type="Gene3D" id="1.25.40.270">
    <property type="entry name" value="Vacuolar protein sorting-associated protein vta1"/>
    <property type="match status" value="1"/>
</dbReference>
<dbReference type="InterPro" id="IPR041212">
    <property type="entry name" value="Vta1_C"/>
</dbReference>
<dbReference type="GO" id="GO:0015031">
    <property type="term" value="P:protein transport"/>
    <property type="evidence" value="ECO:0007669"/>
    <property type="project" value="UniProtKB-KW"/>
</dbReference>
<dbReference type="OrthoDB" id="391137at2759"/>
<dbReference type="GO" id="GO:0032511">
    <property type="term" value="P:late endosome to vacuole transport via multivesicular body sorting pathway"/>
    <property type="evidence" value="ECO:0007669"/>
    <property type="project" value="InterPro"/>
</dbReference>
<dbReference type="Gene3D" id="1.20.5.420">
    <property type="entry name" value="Immunoglobulin FC, subunit C"/>
    <property type="match status" value="1"/>
</dbReference>